<dbReference type="RefSeq" id="WP_000345151.1">
    <property type="nucleotide sequence ID" value="NZ_KB976025.1"/>
</dbReference>
<dbReference type="EMBL" id="AHCJ01000115">
    <property type="protein sequence ID" value="EOQ55285.1"/>
    <property type="molecule type" value="Genomic_DNA"/>
</dbReference>
<evidence type="ECO:0000313" key="3">
    <source>
        <dbReference type="Proteomes" id="UP000014060"/>
    </source>
</evidence>
<protein>
    <recommendedName>
        <fullName evidence="4">Phage protein</fullName>
    </recommendedName>
</protein>
<dbReference type="Proteomes" id="UP000014060">
    <property type="component" value="Unassembled WGS sequence"/>
</dbReference>
<evidence type="ECO:0008006" key="4">
    <source>
        <dbReference type="Google" id="ProtNLM"/>
    </source>
</evidence>
<gene>
    <name evidence="2" type="ORF">IAY_06767</name>
</gene>
<sequence>MDFEKIFERIQSGEKVKDIAKDLGVSDSKVSRGLKKSGFGWVSNKWVRKEEQPLDDQMTTEGQVNDNKTTSKKQVNNNSTTSKQRVNNNSTTSKQFSNEEVAILKKMIADFEKVGLQVDGNLYDRVRERETGKERNNIFLNTDVQLKLDDFLKGKKLERNKSLILELAVEDFIKKYSE</sequence>
<feature type="region of interest" description="Disordered" evidence="1">
    <location>
        <begin position="52"/>
        <end position="94"/>
    </location>
</feature>
<dbReference type="Gene3D" id="1.10.10.60">
    <property type="entry name" value="Homeodomain-like"/>
    <property type="match status" value="1"/>
</dbReference>
<evidence type="ECO:0000313" key="2">
    <source>
        <dbReference type="EMBL" id="EOQ55285.1"/>
    </source>
</evidence>
<accession>A0ABC9SP46</accession>
<feature type="compositionally biased region" description="Polar residues" evidence="1">
    <location>
        <begin position="57"/>
        <end position="94"/>
    </location>
</feature>
<comment type="caution">
    <text evidence="2">The sequence shown here is derived from an EMBL/GenBank/DDBJ whole genome shotgun (WGS) entry which is preliminary data.</text>
</comment>
<organism evidence="2 3">
    <name type="scientific">Bacillus cereus TIAC219</name>
    <dbReference type="NCBI Taxonomy" id="718222"/>
    <lineage>
        <taxon>Bacteria</taxon>
        <taxon>Bacillati</taxon>
        <taxon>Bacillota</taxon>
        <taxon>Bacilli</taxon>
        <taxon>Bacillales</taxon>
        <taxon>Bacillaceae</taxon>
        <taxon>Bacillus</taxon>
        <taxon>Bacillus cereus group</taxon>
    </lineage>
</organism>
<dbReference type="AlphaFoldDB" id="A0ABC9SP46"/>
<evidence type="ECO:0000256" key="1">
    <source>
        <dbReference type="SAM" id="MobiDB-lite"/>
    </source>
</evidence>
<reference evidence="2 3" key="1">
    <citation type="submission" date="2013-01" db="EMBL/GenBank/DDBJ databases">
        <title>The Genome Sequence of Bacillus cereus TIAC219.</title>
        <authorList>
            <consortium name="The Broad Institute Genome Sequencing Platform"/>
            <consortium name="The Broad Institute Genome Sequencing Center for Infectious Disease"/>
            <person name="Feldgarden M."/>
            <person name="Van der Auwera G.A."/>
            <person name="Mahillon J."/>
            <person name="Duprez V."/>
            <person name="Timmery S."/>
            <person name="Mattelet C."/>
            <person name="Dierick K."/>
            <person name="Sun M."/>
            <person name="Yu Z."/>
            <person name="Zhu L."/>
            <person name="Hu X."/>
            <person name="Shank E.B."/>
            <person name="Swiecicka I."/>
            <person name="Hansen B.M."/>
            <person name="Andrup L."/>
            <person name="Walker B."/>
            <person name="Young S.K."/>
            <person name="Zeng Q."/>
            <person name="Gargeya S."/>
            <person name="Fitzgerald M."/>
            <person name="Haas B."/>
            <person name="Abouelleil A."/>
            <person name="Alvarado L."/>
            <person name="Arachchi H.M."/>
            <person name="Berlin A.M."/>
            <person name="Chapman S.B."/>
            <person name="Dewar J."/>
            <person name="Goldberg J."/>
            <person name="Griggs A."/>
            <person name="Gujja S."/>
            <person name="Hansen M."/>
            <person name="Howarth C."/>
            <person name="Imamovic A."/>
            <person name="Larimer J."/>
            <person name="McCowan C."/>
            <person name="Murphy C."/>
            <person name="Neiman D."/>
            <person name="Pearson M."/>
            <person name="Priest M."/>
            <person name="Roberts A."/>
            <person name="Saif S."/>
            <person name="Shea T."/>
            <person name="Sisk P."/>
            <person name="Sykes S."/>
            <person name="Wortman J."/>
            <person name="Nusbaum C."/>
            <person name="Birren B."/>
        </authorList>
    </citation>
    <scope>NUCLEOTIDE SEQUENCE [LARGE SCALE GENOMIC DNA]</scope>
    <source>
        <strain evidence="2 3">TIAC219</strain>
    </source>
</reference>
<name>A0ABC9SP46_BACCE</name>
<proteinExistence type="predicted"/>